<dbReference type="EMBL" id="NOXU01000030">
    <property type="protein sequence ID" value="OYQ33430.1"/>
    <property type="molecule type" value="Genomic_DNA"/>
</dbReference>
<comment type="caution">
    <text evidence="1">The sequence shown here is derived from an EMBL/GenBank/DDBJ whole genome shotgun (WGS) entry which is preliminary data.</text>
</comment>
<organism evidence="1 2">
    <name type="scientific">Niveispirillum lacus</name>
    <dbReference type="NCBI Taxonomy" id="1981099"/>
    <lineage>
        <taxon>Bacteria</taxon>
        <taxon>Pseudomonadati</taxon>
        <taxon>Pseudomonadota</taxon>
        <taxon>Alphaproteobacteria</taxon>
        <taxon>Rhodospirillales</taxon>
        <taxon>Azospirillaceae</taxon>
        <taxon>Niveispirillum</taxon>
    </lineage>
</organism>
<protein>
    <recommendedName>
        <fullName evidence="3">PilZ domain-containing protein</fullName>
    </recommendedName>
</protein>
<dbReference type="RefSeq" id="WP_094456875.1">
    <property type="nucleotide sequence ID" value="NZ_NOXU01000030.1"/>
</dbReference>
<evidence type="ECO:0008006" key="3">
    <source>
        <dbReference type="Google" id="ProtNLM"/>
    </source>
</evidence>
<proteinExistence type="predicted"/>
<accession>A0A255YYC6</accession>
<evidence type="ECO:0000313" key="1">
    <source>
        <dbReference type="EMBL" id="OYQ33430.1"/>
    </source>
</evidence>
<dbReference type="Proteomes" id="UP000216998">
    <property type="component" value="Unassembled WGS sequence"/>
</dbReference>
<dbReference type="AlphaFoldDB" id="A0A255YYC6"/>
<gene>
    <name evidence="1" type="ORF">CHU95_13545</name>
</gene>
<sequence>MGMFDFLKVDVVEKVKVPKYTAHLNIDGKELTVADLGVNSVTVAGAKLKVGQSVSFDLALKDPKQSLKLKGAGTVAAVDKKKGTRINFTSLPEDSKKAVALFLARLAITR</sequence>
<reference evidence="1 2" key="1">
    <citation type="submission" date="2017-07" db="EMBL/GenBank/DDBJ databases">
        <title>Niveispirillum cyanobacteriorum sp. nov., isolated from cyanobacterial aggregates in a eutrophic lake.</title>
        <authorList>
            <person name="Cai H."/>
        </authorList>
    </citation>
    <scope>NUCLEOTIDE SEQUENCE [LARGE SCALE GENOMIC DNA]</scope>
    <source>
        <strain evidence="2">TH1-14</strain>
    </source>
</reference>
<evidence type="ECO:0000313" key="2">
    <source>
        <dbReference type="Proteomes" id="UP000216998"/>
    </source>
</evidence>
<keyword evidence="2" id="KW-1185">Reference proteome</keyword>
<dbReference type="OrthoDB" id="7304878at2"/>
<name>A0A255YYC6_9PROT</name>